<protein>
    <submittedName>
        <fullName evidence="2">Aspzincin_M35 domain-containing protein</fullName>
    </submittedName>
</protein>
<organism evidence="2 3">
    <name type="scientific">Methylocaldum szegediense</name>
    <dbReference type="NCBI Taxonomy" id="73780"/>
    <lineage>
        <taxon>Bacteria</taxon>
        <taxon>Pseudomonadati</taxon>
        <taxon>Pseudomonadota</taxon>
        <taxon>Gammaproteobacteria</taxon>
        <taxon>Methylococcales</taxon>
        <taxon>Methylococcaceae</taxon>
        <taxon>Methylocaldum</taxon>
    </lineage>
</organism>
<dbReference type="SUPFAM" id="SSF55486">
    <property type="entry name" value="Metalloproteases ('zincins'), catalytic domain"/>
    <property type="match status" value="1"/>
</dbReference>
<dbReference type="InterPro" id="IPR024079">
    <property type="entry name" value="MetalloPept_cat_dom_sf"/>
</dbReference>
<gene>
    <name evidence="2" type="ORF">MSZNOR_1521</name>
</gene>
<accession>A0ABN8X0I4</accession>
<reference evidence="2 3" key="1">
    <citation type="submission" date="2023-03" db="EMBL/GenBank/DDBJ databases">
        <authorList>
            <person name="Pearce D."/>
        </authorList>
    </citation>
    <scope>NUCLEOTIDE SEQUENCE [LARGE SCALE GENOMIC DNA]</scope>
    <source>
        <strain evidence="2">Msz</strain>
    </source>
</reference>
<evidence type="ECO:0000259" key="1">
    <source>
        <dbReference type="Pfam" id="PF14521"/>
    </source>
</evidence>
<name>A0ABN8X0I4_9GAMM</name>
<evidence type="ECO:0000313" key="3">
    <source>
        <dbReference type="Proteomes" id="UP001162030"/>
    </source>
</evidence>
<feature type="domain" description="Lysine-specific metallo-endopeptidase" evidence="1">
    <location>
        <begin position="194"/>
        <end position="348"/>
    </location>
</feature>
<dbReference type="Proteomes" id="UP001162030">
    <property type="component" value="Chromosome"/>
</dbReference>
<sequence length="366" mass="41000">MAWYDHKFSNQYEEAKKVLKNETFADSWKKLVQSLVKLMGDTGFNAGDAGNLDELRKKSSRGADKGWFKGYEKIGEDEGLLAATGDPTKTAINGKTRKKAAALKFLRHVYLLKKWGSHKVWIHSLPTDFSDWPHWAFDSGTDVNVKTLLRSNSEKFSEEQKKNLSHSTQEAIKWCQKTLIVIANAAAKSNGRTKTKALELVKRWFADENTTDEELNNYISELSRGFKSILGTLNRGQIILTDFPTLRNASNPSEVGLKMSEAFVWALANREPLDVVYIEEEFFGSKNVLTGLTNWTRILIHELSHLVCGTTDVKPGPRYAWYGIAPNAANFPGAKAITNAENWAFFAADCAGALSDSERNRALTVK</sequence>
<dbReference type="Gene3D" id="3.40.390.10">
    <property type="entry name" value="Collagenase (Catalytic Domain)"/>
    <property type="match status" value="1"/>
</dbReference>
<dbReference type="InterPro" id="IPR029463">
    <property type="entry name" value="Lys_MEP"/>
</dbReference>
<keyword evidence="3" id="KW-1185">Reference proteome</keyword>
<dbReference type="EMBL" id="OX458333">
    <property type="protein sequence ID" value="CAI8797413.1"/>
    <property type="molecule type" value="Genomic_DNA"/>
</dbReference>
<proteinExistence type="predicted"/>
<dbReference type="RefSeq" id="WP_026610846.1">
    <property type="nucleotide sequence ID" value="NZ_OX458333.1"/>
</dbReference>
<dbReference type="Pfam" id="PF14521">
    <property type="entry name" value="Aspzincin_M35"/>
    <property type="match status" value="1"/>
</dbReference>
<evidence type="ECO:0000313" key="2">
    <source>
        <dbReference type="EMBL" id="CAI8797413.1"/>
    </source>
</evidence>